<keyword evidence="4" id="KW-1185">Reference proteome</keyword>
<gene>
    <name evidence="1" type="ORF">ERS852480_04314</name>
    <name evidence="2" type="ORF">NCTC11224_00308</name>
</gene>
<accession>A0A174RXZ9</accession>
<evidence type="ECO:0000313" key="4">
    <source>
        <dbReference type="Proteomes" id="UP000251853"/>
    </source>
</evidence>
<evidence type="ECO:0000313" key="3">
    <source>
        <dbReference type="Proteomes" id="UP000095512"/>
    </source>
</evidence>
<dbReference type="EMBL" id="CZAB01000058">
    <property type="protein sequence ID" value="CUP88557.1"/>
    <property type="molecule type" value="Genomic_DNA"/>
</dbReference>
<sequence>MLSNTLSIIEMTIQHKMNKNIDSIALTNFFKNYRKNMWIYPGVLKRKFSLSIPEIYDFLSELEKQGILQSYYELYCSNCQKSMGTVRLFNELPETFECELCHSELSSIENSFLIYMVVRDD</sequence>
<dbReference type="EMBL" id="UAVW01000001">
    <property type="protein sequence ID" value="SQB03936.1"/>
    <property type="molecule type" value="Genomic_DNA"/>
</dbReference>
<dbReference type="Proteomes" id="UP000251853">
    <property type="component" value="Unassembled WGS sequence"/>
</dbReference>
<proteinExistence type="predicted"/>
<organism evidence="1 3">
    <name type="scientific">Enterocloster clostridioformis</name>
    <dbReference type="NCBI Taxonomy" id="1531"/>
    <lineage>
        <taxon>Bacteria</taxon>
        <taxon>Bacillati</taxon>
        <taxon>Bacillota</taxon>
        <taxon>Clostridia</taxon>
        <taxon>Lachnospirales</taxon>
        <taxon>Lachnospiraceae</taxon>
        <taxon>Enterocloster</taxon>
    </lineage>
</organism>
<dbReference type="Proteomes" id="UP000095512">
    <property type="component" value="Unassembled WGS sequence"/>
</dbReference>
<reference evidence="1 3" key="1">
    <citation type="submission" date="2015-09" db="EMBL/GenBank/DDBJ databases">
        <authorList>
            <consortium name="Pathogen Informatics"/>
        </authorList>
    </citation>
    <scope>NUCLEOTIDE SEQUENCE [LARGE SCALE GENOMIC DNA]</scope>
    <source>
        <strain evidence="1 3">2789STDY5834865</strain>
    </source>
</reference>
<name>A0A174RXZ9_9FIRM</name>
<protein>
    <submittedName>
        <fullName evidence="1">Uncharacterized protein</fullName>
    </submittedName>
</protein>
<dbReference type="AlphaFoldDB" id="A0A174RXZ9"/>
<reference evidence="2 4" key="2">
    <citation type="submission" date="2018-06" db="EMBL/GenBank/DDBJ databases">
        <authorList>
            <consortium name="Pathogen Informatics"/>
            <person name="Doyle S."/>
        </authorList>
    </citation>
    <scope>NUCLEOTIDE SEQUENCE [LARGE SCALE GENOMIC DNA]</scope>
    <source>
        <strain evidence="2 4">NCTC11224</strain>
    </source>
</reference>
<evidence type="ECO:0000313" key="1">
    <source>
        <dbReference type="EMBL" id="CUP88557.1"/>
    </source>
</evidence>
<evidence type="ECO:0000313" key="2">
    <source>
        <dbReference type="EMBL" id="SQB03936.1"/>
    </source>
</evidence>